<dbReference type="Gene3D" id="3.30.590.20">
    <property type="match status" value="1"/>
</dbReference>
<dbReference type="KEGG" id="sfer:NCTC12278_00138"/>
<evidence type="ECO:0000256" key="4">
    <source>
        <dbReference type="ARBA" id="ARBA00022840"/>
    </source>
</evidence>
<evidence type="ECO:0000313" key="7">
    <source>
        <dbReference type="Proteomes" id="UP000249495"/>
    </source>
</evidence>
<dbReference type="InterPro" id="IPR035434">
    <property type="entry name" value="GCL_bact_plant"/>
</dbReference>
<evidence type="ECO:0000256" key="5">
    <source>
        <dbReference type="ARBA" id="ARBA00048819"/>
    </source>
</evidence>
<dbReference type="Proteomes" id="UP000249495">
    <property type="component" value="Chromosome 1"/>
</dbReference>
<dbReference type="STRING" id="1123303.GCA_000372425_01701"/>
<dbReference type="SUPFAM" id="SSF55931">
    <property type="entry name" value="Glutamine synthetase/guanido kinase"/>
    <property type="match status" value="1"/>
</dbReference>
<dbReference type="OrthoDB" id="150227at2"/>
<sequence length="435" mass="50464">MTKATEILKKLYLSNIKENPELFIGAELEFPIVNLTGRATDLSVTKALLPHLVEVLDFQVEKSDLDGYPVQIFNPRNDDRILFEVSYNILEMAFGKACQIQEIETRFKHYLEVIQLFLRPYDHEIQGKGIHPYWDINDNRAVKLPRYQMLLDFLALSEHKENTGFYHQFPQYGSFICGNQVQLDISQQNYLRVINAFNKIEAAKAYLFANSTFSGADWNTRLSRDLFWERSMHGVYEENVGISPTPFLSEEAYFTYLSKSAIFTAERDGKVLYFEPIQACDYLTQGSIKAWDLNGRSYQIAPEEADFNTHRSYHYQDLTRRGTIEFRSVCTQPLNQTFAPTAFHLGLFANFEVMEDLLATSPFFEEVHMNQRELRHYFSQKHLSKASESAVAAFSRGLLECAIEGLKDRGYQEEKYLDIILQKRKKVVDKGKSRC</sequence>
<keyword evidence="7" id="KW-1185">Reference proteome</keyword>
<name>A0A2X3W0D8_9STRE</name>
<dbReference type="EC" id="6.3.2.2" evidence="1"/>
<keyword evidence="2" id="KW-0436">Ligase</keyword>
<comment type="catalytic activity">
    <reaction evidence="5">
        <text>L-cysteine + L-glutamate + ATP = gamma-L-glutamyl-L-cysteine + ADP + phosphate + H(+)</text>
        <dbReference type="Rhea" id="RHEA:13285"/>
        <dbReference type="ChEBI" id="CHEBI:15378"/>
        <dbReference type="ChEBI" id="CHEBI:29985"/>
        <dbReference type="ChEBI" id="CHEBI:30616"/>
        <dbReference type="ChEBI" id="CHEBI:35235"/>
        <dbReference type="ChEBI" id="CHEBI:43474"/>
        <dbReference type="ChEBI" id="CHEBI:58173"/>
        <dbReference type="ChEBI" id="CHEBI:456216"/>
        <dbReference type="EC" id="6.3.2.2"/>
    </reaction>
</comment>
<evidence type="ECO:0000256" key="3">
    <source>
        <dbReference type="ARBA" id="ARBA00022741"/>
    </source>
</evidence>
<evidence type="ECO:0000256" key="2">
    <source>
        <dbReference type="ARBA" id="ARBA00022598"/>
    </source>
</evidence>
<gene>
    <name evidence="6" type="ORF">NCTC12278_00138</name>
</gene>
<dbReference type="GO" id="GO:0004357">
    <property type="term" value="F:glutamate-cysteine ligase activity"/>
    <property type="evidence" value="ECO:0007669"/>
    <property type="project" value="InterPro"/>
</dbReference>
<keyword evidence="3" id="KW-0547">Nucleotide-binding</keyword>
<dbReference type="AlphaFoldDB" id="A0A2X3W0D8"/>
<evidence type="ECO:0000256" key="1">
    <source>
        <dbReference type="ARBA" id="ARBA00012220"/>
    </source>
</evidence>
<protein>
    <recommendedName>
        <fullName evidence="1">glutamate--cysteine ligase</fullName>
        <ecNumber evidence="1">6.3.2.2</ecNumber>
    </recommendedName>
</protein>
<keyword evidence="4" id="KW-0067">ATP-binding</keyword>
<dbReference type="GO" id="GO:0006750">
    <property type="term" value="P:glutathione biosynthetic process"/>
    <property type="evidence" value="ECO:0007669"/>
    <property type="project" value="InterPro"/>
</dbReference>
<dbReference type="InterPro" id="IPR006336">
    <property type="entry name" value="GCS2"/>
</dbReference>
<dbReference type="PANTHER" id="PTHR34378">
    <property type="entry name" value="GLUTAMATE--CYSTEINE LIGASE, CHLOROPLASTIC"/>
    <property type="match status" value="1"/>
</dbReference>
<reference evidence="6 7" key="1">
    <citation type="submission" date="2018-06" db="EMBL/GenBank/DDBJ databases">
        <authorList>
            <consortium name="Pathogen Informatics"/>
            <person name="Doyle S."/>
        </authorList>
    </citation>
    <scope>NUCLEOTIDE SEQUENCE [LARGE SCALE GENOMIC DNA]</scope>
    <source>
        <strain evidence="6 7">NCTC12278</strain>
    </source>
</reference>
<accession>A0A2X3W0D8</accession>
<dbReference type="Pfam" id="PF04107">
    <property type="entry name" value="GCS2"/>
    <property type="match status" value="1"/>
</dbReference>
<organism evidence="6 7">
    <name type="scientific">Streptococcus ferus</name>
    <dbReference type="NCBI Taxonomy" id="1345"/>
    <lineage>
        <taxon>Bacteria</taxon>
        <taxon>Bacillati</taxon>
        <taxon>Bacillota</taxon>
        <taxon>Bacilli</taxon>
        <taxon>Lactobacillales</taxon>
        <taxon>Streptococcaceae</taxon>
        <taxon>Streptococcus</taxon>
    </lineage>
</organism>
<dbReference type="RefSeq" id="WP_018031013.1">
    <property type="nucleotide sequence ID" value="NZ_LS483343.1"/>
</dbReference>
<dbReference type="PANTHER" id="PTHR34378:SF1">
    <property type="entry name" value="GLUTAMATE--CYSTEINE LIGASE, CHLOROPLASTIC"/>
    <property type="match status" value="1"/>
</dbReference>
<dbReference type="EMBL" id="LS483343">
    <property type="protein sequence ID" value="SQF39087.1"/>
    <property type="molecule type" value="Genomic_DNA"/>
</dbReference>
<dbReference type="GO" id="GO:0005524">
    <property type="term" value="F:ATP binding"/>
    <property type="evidence" value="ECO:0007669"/>
    <property type="project" value="UniProtKB-KW"/>
</dbReference>
<proteinExistence type="predicted"/>
<dbReference type="InterPro" id="IPR014746">
    <property type="entry name" value="Gln_synth/guanido_kin_cat_dom"/>
</dbReference>
<evidence type="ECO:0000313" key="6">
    <source>
        <dbReference type="EMBL" id="SQF39087.1"/>
    </source>
</evidence>